<dbReference type="Gene3D" id="2.30.180.10">
    <property type="entry name" value="FAS1 domain"/>
    <property type="match status" value="1"/>
</dbReference>
<dbReference type="InterPro" id="IPR000782">
    <property type="entry name" value="FAS1_domain"/>
</dbReference>
<organism evidence="2 3">
    <name type="scientific">Candidatus Sphingobacterium stercoripullorum</name>
    <dbReference type="NCBI Taxonomy" id="2838759"/>
    <lineage>
        <taxon>Bacteria</taxon>
        <taxon>Pseudomonadati</taxon>
        <taxon>Bacteroidota</taxon>
        <taxon>Sphingobacteriia</taxon>
        <taxon>Sphingobacteriales</taxon>
        <taxon>Sphingobacteriaceae</taxon>
        <taxon>Sphingobacterium</taxon>
    </lineage>
</organism>
<gene>
    <name evidence="2" type="ORF">H9853_04505</name>
</gene>
<evidence type="ECO:0000313" key="2">
    <source>
        <dbReference type="EMBL" id="HIX54264.1"/>
    </source>
</evidence>
<dbReference type="Proteomes" id="UP000824156">
    <property type="component" value="Unassembled WGS sequence"/>
</dbReference>
<evidence type="ECO:0000313" key="3">
    <source>
        <dbReference type="Proteomes" id="UP000824156"/>
    </source>
</evidence>
<feature type="non-terminal residue" evidence="2">
    <location>
        <position position="349"/>
    </location>
</feature>
<evidence type="ECO:0000259" key="1">
    <source>
        <dbReference type="PROSITE" id="PS50213"/>
    </source>
</evidence>
<sequence length="349" mass="39986">MKQFIYTALCLIMILSGCQKKWDDHYNEKEVAVSSLNLLDYLKSKPEYSKFVEKLEEYGLDEELARDQDLTVWAVSNDNMDAFDFTSGDGKFILSYHLNNLSYDETKIKKSLRVMTFNGKYLTVVPEGGKIHVGDAVVLQGNQLCKNGVVHEIDQVLTPDLSIYEYLEQLGADYSVIRDTILAMNDTIFDPENSIPVGVDPTGNTVYDSVFVISNPIFDKVNIRSEFANVTMFLPSNQVIDECFNDLGVLYEQFGKDFLQEDSLVAYNWIKEAIFYDSLVEEVSGEDFTSAFGRLWKPQVQQVNHEFTRMSNGRVYDITKLKIPNNVHIDMIKQLFHNWEFVPDAEKDA</sequence>
<dbReference type="PROSITE" id="PS50213">
    <property type="entry name" value="FAS1"/>
    <property type="match status" value="1"/>
</dbReference>
<dbReference type="EMBL" id="DXEZ01000125">
    <property type="protein sequence ID" value="HIX54264.1"/>
    <property type="molecule type" value="Genomic_DNA"/>
</dbReference>
<dbReference type="InterPro" id="IPR036378">
    <property type="entry name" value="FAS1_dom_sf"/>
</dbReference>
<dbReference type="Pfam" id="PF02469">
    <property type="entry name" value="Fasciclin"/>
    <property type="match status" value="1"/>
</dbReference>
<proteinExistence type="predicted"/>
<dbReference type="AlphaFoldDB" id="A0A9D2AYW2"/>
<dbReference type="SMART" id="SM00554">
    <property type="entry name" value="FAS1"/>
    <property type="match status" value="1"/>
</dbReference>
<dbReference type="InterPro" id="IPR050904">
    <property type="entry name" value="Adhesion/Biosynth-related"/>
</dbReference>
<dbReference type="SUPFAM" id="SSF82153">
    <property type="entry name" value="FAS1 domain"/>
    <property type="match status" value="1"/>
</dbReference>
<accession>A0A9D2AYW2</accession>
<reference evidence="2" key="2">
    <citation type="submission" date="2021-04" db="EMBL/GenBank/DDBJ databases">
        <authorList>
            <person name="Gilroy R."/>
        </authorList>
    </citation>
    <scope>NUCLEOTIDE SEQUENCE</scope>
    <source>
        <strain evidence="2">1719</strain>
    </source>
</reference>
<dbReference type="PANTHER" id="PTHR10900">
    <property type="entry name" value="PERIOSTIN-RELATED"/>
    <property type="match status" value="1"/>
</dbReference>
<protein>
    <submittedName>
        <fullName evidence="2">Fasciclin domain-containing protein</fullName>
    </submittedName>
</protein>
<reference evidence="2" key="1">
    <citation type="journal article" date="2021" name="PeerJ">
        <title>Extensive microbial diversity within the chicken gut microbiome revealed by metagenomics and culture.</title>
        <authorList>
            <person name="Gilroy R."/>
            <person name="Ravi A."/>
            <person name="Getino M."/>
            <person name="Pursley I."/>
            <person name="Horton D.L."/>
            <person name="Alikhan N.F."/>
            <person name="Baker D."/>
            <person name="Gharbi K."/>
            <person name="Hall N."/>
            <person name="Watson M."/>
            <person name="Adriaenssens E.M."/>
            <person name="Foster-Nyarko E."/>
            <person name="Jarju S."/>
            <person name="Secka A."/>
            <person name="Antonio M."/>
            <person name="Oren A."/>
            <person name="Chaudhuri R.R."/>
            <person name="La Ragione R."/>
            <person name="Hildebrand F."/>
            <person name="Pallen M.J."/>
        </authorList>
    </citation>
    <scope>NUCLEOTIDE SEQUENCE</scope>
    <source>
        <strain evidence="2">1719</strain>
    </source>
</reference>
<feature type="domain" description="FAS1" evidence="1">
    <location>
        <begin position="35"/>
        <end position="157"/>
    </location>
</feature>
<comment type="caution">
    <text evidence="2">The sequence shown here is derived from an EMBL/GenBank/DDBJ whole genome shotgun (WGS) entry which is preliminary data.</text>
</comment>
<name>A0A9D2AYW2_9SPHI</name>
<dbReference type="PROSITE" id="PS51257">
    <property type="entry name" value="PROKAR_LIPOPROTEIN"/>
    <property type="match status" value="1"/>
</dbReference>
<dbReference type="PANTHER" id="PTHR10900:SF77">
    <property type="entry name" value="FI19380P1"/>
    <property type="match status" value="1"/>
</dbReference>